<dbReference type="InterPro" id="IPR006052">
    <property type="entry name" value="TNF_dom"/>
</dbReference>
<feature type="transmembrane region" description="Helical" evidence="5">
    <location>
        <begin position="37"/>
        <end position="57"/>
    </location>
</feature>
<accession>A0A8B8EAK1</accession>
<protein>
    <submittedName>
        <fullName evidence="8">Uncharacterized protein LOC111132938</fullName>
    </submittedName>
</protein>
<dbReference type="AlphaFoldDB" id="A0A8B8EAK1"/>
<keyword evidence="3" id="KW-0202">Cytokine</keyword>
<gene>
    <name evidence="8" type="primary">LOC111132938</name>
</gene>
<keyword evidence="4 5" id="KW-0472">Membrane</keyword>
<keyword evidence="5" id="KW-0812">Transmembrane</keyword>
<evidence type="ECO:0000256" key="5">
    <source>
        <dbReference type="SAM" id="Phobius"/>
    </source>
</evidence>
<name>A0A8B8EAK1_CRAVI</name>
<sequence>MVQEINNIMVQEIRDSDCTENGLVTNSPKQKVVRPRFYISFALNVFFLGAIFCWVILQSVDVSNNKECPTGPSSKQPQSTMPQVEEDTFYECSPCKPMMMNNEAGTMRLYSGNSSYVCCKKISSNTKLMVPKTGELLEKCQSKAHHDDRIGALLHINLTENACMSGLHWALGKNPSYLRGGVEYEDLQHYGRLKVPSDGLYAIYSYIQFDSYTSKNSIDRPKPEMHVLYKNGKELLHINKFMLRTYSYTNSQVGPLLIELKAGDSIHVSIGSMGRFIYNDPLSSVFGIYKL</sequence>
<feature type="domain" description="THD" evidence="6">
    <location>
        <begin position="150"/>
        <end position="291"/>
    </location>
</feature>
<evidence type="ECO:0000256" key="2">
    <source>
        <dbReference type="ARBA" id="ARBA00008670"/>
    </source>
</evidence>
<evidence type="ECO:0000256" key="1">
    <source>
        <dbReference type="ARBA" id="ARBA00004370"/>
    </source>
</evidence>
<comment type="subcellular location">
    <subcellularLocation>
        <location evidence="1">Membrane</location>
    </subcellularLocation>
</comment>
<dbReference type="Pfam" id="PF00229">
    <property type="entry name" value="TNF"/>
    <property type="match status" value="1"/>
</dbReference>
<keyword evidence="5" id="KW-1133">Transmembrane helix</keyword>
<dbReference type="GO" id="GO:0005615">
    <property type="term" value="C:extracellular space"/>
    <property type="evidence" value="ECO:0007669"/>
    <property type="project" value="UniProtKB-KW"/>
</dbReference>
<dbReference type="GO" id="GO:0005164">
    <property type="term" value="F:tumor necrosis factor receptor binding"/>
    <property type="evidence" value="ECO:0007669"/>
    <property type="project" value="InterPro"/>
</dbReference>
<reference evidence="8" key="1">
    <citation type="submission" date="2025-08" db="UniProtKB">
        <authorList>
            <consortium name="RefSeq"/>
        </authorList>
    </citation>
    <scope>IDENTIFICATION</scope>
    <source>
        <tissue evidence="8">Whole sample</tissue>
    </source>
</reference>
<evidence type="ECO:0000313" key="7">
    <source>
        <dbReference type="Proteomes" id="UP000694844"/>
    </source>
</evidence>
<dbReference type="GO" id="GO:0005125">
    <property type="term" value="F:cytokine activity"/>
    <property type="evidence" value="ECO:0007669"/>
    <property type="project" value="UniProtKB-KW"/>
</dbReference>
<dbReference type="GO" id="GO:0006955">
    <property type="term" value="P:immune response"/>
    <property type="evidence" value="ECO:0007669"/>
    <property type="project" value="InterPro"/>
</dbReference>
<dbReference type="SUPFAM" id="SSF49842">
    <property type="entry name" value="TNF-like"/>
    <property type="match status" value="1"/>
</dbReference>
<dbReference type="PROSITE" id="PS50049">
    <property type="entry name" value="THD_2"/>
    <property type="match status" value="1"/>
</dbReference>
<evidence type="ECO:0000256" key="4">
    <source>
        <dbReference type="ARBA" id="ARBA00023136"/>
    </source>
</evidence>
<evidence type="ECO:0000256" key="3">
    <source>
        <dbReference type="ARBA" id="ARBA00022514"/>
    </source>
</evidence>
<dbReference type="Proteomes" id="UP000694844">
    <property type="component" value="Chromosome 5"/>
</dbReference>
<dbReference type="InterPro" id="IPR008983">
    <property type="entry name" value="Tumour_necrosis_fac-like_dom"/>
</dbReference>
<dbReference type="RefSeq" id="XP_022336598.1">
    <property type="nucleotide sequence ID" value="XM_022480890.1"/>
</dbReference>
<dbReference type="GO" id="GO:0016020">
    <property type="term" value="C:membrane"/>
    <property type="evidence" value="ECO:0007669"/>
    <property type="project" value="UniProtKB-SubCell"/>
</dbReference>
<dbReference type="GeneID" id="111132938"/>
<evidence type="ECO:0000313" key="8">
    <source>
        <dbReference type="RefSeq" id="XP_022336598.1"/>
    </source>
</evidence>
<dbReference type="KEGG" id="cvn:111132938"/>
<dbReference type="OrthoDB" id="6135579at2759"/>
<dbReference type="Gene3D" id="2.60.120.40">
    <property type="match status" value="1"/>
</dbReference>
<organism evidence="7 8">
    <name type="scientific">Crassostrea virginica</name>
    <name type="common">Eastern oyster</name>
    <dbReference type="NCBI Taxonomy" id="6565"/>
    <lineage>
        <taxon>Eukaryota</taxon>
        <taxon>Metazoa</taxon>
        <taxon>Spiralia</taxon>
        <taxon>Lophotrochozoa</taxon>
        <taxon>Mollusca</taxon>
        <taxon>Bivalvia</taxon>
        <taxon>Autobranchia</taxon>
        <taxon>Pteriomorphia</taxon>
        <taxon>Ostreida</taxon>
        <taxon>Ostreoidea</taxon>
        <taxon>Ostreidae</taxon>
        <taxon>Crassostrea</taxon>
    </lineage>
</organism>
<keyword evidence="7" id="KW-1185">Reference proteome</keyword>
<dbReference type="PANTHER" id="PTHR11471:SF13">
    <property type="entry name" value="TNF FAMILY PROFILE DOMAIN-CONTAINING PROTEIN"/>
    <property type="match status" value="1"/>
</dbReference>
<comment type="similarity">
    <text evidence="2">Belongs to the tumor necrosis factor family.</text>
</comment>
<evidence type="ECO:0000259" key="6">
    <source>
        <dbReference type="PROSITE" id="PS50049"/>
    </source>
</evidence>
<dbReference type="PANTHER" id="PTHR11471">
    <property type="entry name" value="TUMOR NECROSIS FACTOR FAMILY MEMBER"/>
    <property type="match status" value="1"/>
</dbReference>
<proteinExistence type="inferred from homology"/>